<feature type="transmembrane region" description="Helical" evidence="8">
    <location>
        <begin position="270"/>
        <end position="288"/>
    </location>
</feature>
<dbReference type="EMBL" id="VRTS01000007">
    <property type="protein sequence ID" value="TXK61064.1"/>
    <property type="molecule type" value="Genomic_DNA"/>
</dbReference>
<keyword evidence="7 8" id="KW-0472">Membrane</keyword>
<dbReference type="InterPro" id="IPR038770">
    <property type="entry name" value="Na+/solute_symporter_sf"/>
</dbReference>
<feature type="transmembrane region" description="Helical" evidence="8">
    <location>
        <begin position="62"/>
        <end position="79"/>
    </location>
</feature>
<keyword evidence="6" id="KW-0406">Ion transport</keyword>
<keyword evidence="3" id="KW-0050">Antiport</keyword>
<dbReference type="AlphaFoldDB" id="A0A5C8KNN5"/>
<feature type="transmembrane region" description="Helical" evidence="8">
    <location>
        <begin position="91"/>
        <end position="113"/>
    </location>
</feature>
<evidence type="ECO:0000256" key="2">
    <source>
        <dbReference type="ARBA" id="ARBA00022448"/>
    </source>
</evidence>
<keyword evidence="4 8" id="KW-0812">Transmembrane</keyword>
<evidence type="ECO:0000256" key="5">
    <source>
        <dbReference type="ARBA" id="ARBA00022989"/>
    </source>
</evidence>
<keyword evidence="11" id="KW-1185">Reference proteome</keyword>
<dbReference type="PANTHER" id="PTHR43562">
    <property type="entry name" value="NAPA-TYPE SODIUM/HYDROGEN ANTIPORTER"/>
    <property type="match status" value="1"/>
</dbReference>
<dbReference type="GO" id="GO:0016020">
    <property type="term" value="C:membrane"/>
    <property type="evidence" value="ECO:0007669"/>
    <property type="project" value="UniProtKB-SubCell"/>
</dbReference>
<feature type="transmembrane region" description="Helical" evidence="8">
    <location>
        <begin position="150"/>
        <end position="173"/>
    </location>
</feature>
<reference evidence="10 11" key="1">
    <citation type="submission" date="2019-08" db="EMBL/GenBank/DDBJ databases">
        <authorList>
            <person name="Karlyshev A.V."/>
        </authorList>
    </citation>
    <scope>NUCLEOTIDE SEQUENCE [LARGE SCALE GENOMIC DNA]</scope>
    <source>
        <strain evidence="10 11">Alg18-2.2</strain>
    </source>
</reference>
<dbReference type="PANTHER" id="PTHR43562:SF4">
    <property type="entry name" value="NA(+)_H(+) ANTIPORTER NHAS5"/>
    <property type="match status" value="1"/>
</dbReference>
<feature type="transmembrane region" description="Helical" evidence="8">
    <location>
        <begin position="185"/>
        <end position="203"/>
    </location>
</feature>
<feature type="domain" description="Cation/H+ exchanger transmembrane" evidence="9">
    <location>
        <begin position="20"/>
        <end position="382"/>
    </location>
</feature>
<evidence type="ECO:0000256" key="3">
    <source>
        <dbReference type="ARBA" id="ARBA00022449"/>
    </source>
</evidence>
<dbReference type="GO" id="GO:1902600">
    <property type="term" value="P:proton transmembrane transport"/>
    <property type="evidence" value="ECO:0007669"/>
    <property type="project" value="InterPro"/>
</dbReference>
<evidence type="ECO:0000313" key="11">
    <source>
        <dbReference type="Proteomes" id="UP000321248"/>
    </source>
</evidence>
<proteinExistence type="predicted"/>
<dbReference type="Gene3D" id="1.20.1530.20">
    <property type="match status" value="1"/>
</dbReference>
<name>A0A5C8KNN5_9GAMM</name>
<feature type="transmembrane region" description="Helical" evidence="8">
    <location>
        <begin position="333"/>
        <end position="351"/>
    </location>
</feature>
<dbReference type="Pfam" id="PF00999">
    <property type="entry name" value="Na_H_Exchanger"/>
    <property type="match status" value="1"/>
</dbReference>
<gene>
    <name evidence="10" type="ORF">FU658_10895</name>
</gene>
<evidence type="ECO:0000313" key="10">
    <source>
        <dbReference type="EMBL" id="TXK61064.1"/>
    </source>
</evidence>
<feature type="transmembrane region" description="Helical" evidence="8">
    <location>
        <begin position="6"/>
        <end position="24"/>
    </location>
</feature>
<evidence type="ECO:0000256" key="1">
    <source>
        <dbReference type="ARBA" id="ARBA00004141"/>
    </source>
</evidence>
<keyword evidence="5 8" id="KW-1133">Transmembrane helix</keyword>
<sequence>MPIEFPITDPLLQFAVLISAVLLVQVALERVFVPGLLGLLLLGMLLGPGGAEVLPREPVVELLGQIGLIYIMFMAGLEIDLSVVRKHLGETLGFGSLAFLTSLLLGAGVGFALGFEWPSALLLGTLLSSHTLVSYPILKRLQLLGRRPVVAALGGTVLTDTLALVLLAILLQLGGGGDDGRPDQWWMPLLLLTALAALSLTGLPKLARAVFRREWVTPAEKALFALFALLALASTAELIGTEKILGAFLAGLCLNRVLAENEDTRQHVEFVGRMLFVPIFFVSTGMLLELEVVFGEARVWGIAALLCGVVVVGKAIAAWVIGARYGFSRNGRLMMLVLTMPQAAATLAITVAGQQVGLLEAEVVDAVIIVILLTCSAGPLLTRWIGDRMRARAAPDDGPVNTPTA</sequence>
<feature type="transmembrane region" description="Helical" evidence="8">
    <location>
        <begin position="31"/>
        <end position="50"/>
    </location>
</feature>
<organism evidence="10 11">
    <name type="scientific">Alkalisalibacterium limincola</name>
    <dbReference type="NCBI Taxonomy" id="2699169"/>
    <lineage>
        <taxon>Bacteria</taxon>
        <taxon>Pseudomonadati</taxon>
        <taxon>Pseudomonadota</taxon>
        <taxon>Gammaproteobacteria</taxon>
        <taxon>Lysobacterales</taxon>
        <taxon>Lysobacteraceae</taxon>
        <taxon>Alkalisalibacterium</taxon>
    </lineage>
</organism>
<feature type="transmembrane region" description="Helical" evidence="8">
    <location>
        <begin position="363"/>
        <end position="382"/>
    </location>
</feature>
<dbReference type="InterPro" id="IPR006153">
    <property type="entry name" value="Cation/H_exchanger_TM"/>
</dbReference>
<dbReference type="GO" id="GO:0015297">
    <property type="term" value="F:antiporter activity"/>
    <property type="evidence" value="ECO:0007669"/>
    <property type="project" value="UniProtKB-KW"/>
</dbReference>
<evidence type="ECO:0000256" key="7">
    <source>
        <dbReference type="ARBA" id="ARBA00023136"/>
    </source>
</evidence>
<comment type="caution">
    <text evidence="10">The sequence shown here is derived from an EMBL/GenBank/DDBJ whole genome shotgun (WGS) entry which is preliminary data.</text>
</comment>
<keyword evidence="2" id="KW-0813">Transport</keyword>
<protein>
    <submittedName>
        <fullName evidence="10">Cation:proton antiporter</fullName>
    </submittedName>
</protein>
<comment type="subcellular location">
    <subcellularLocation>
        <location evidence="1">Membrane</location>
        <topology evidence="1">Multi-pass membrane protein</topology>
    </subcellularLocation>
</comment>
<feature type="transmembrane region" description="Helical" evidence="8">
    <location>
        <begin position="300"/>
        <end position="321"/>
    </location>
</feature>
<dbReference type="Proteomes" id="UP000321248">
    <property type="component" value="Unassembled WGS sequence"/>
</dbReference>
<evidence type="ECO:0000259" key="9">
    <source>
        <dbReference type="Pfam" id="PF00999"/>
    </source>
</evidence>
<accession>A0A5C8KNN5</accession>
<feature type="transmembrane region" description="Helical" evidence="8">
    <location>
        <begin position="119"/>
        <end position="138"/>
    </location>
</feature>
<dbReference type="OrthoDB" id="9793589at2"/>
<evidence type="ECO:0000256" key="4">
    <source>
        <dbReference type="ARBA" id="ARBA00022692"/>
    </source>
</evidence>
<dbReference type="RefSeq" id="WP_147892107.1">
    <property type="nucleotide sequence ID" value="NZ_VRTS01000007.1"/>
</dbReference>
<evidence type="ECO:0000256" key="8">
    <source>
        <dbReference type="SAM" id="Phobius"/>
    </source>
</evidence>
<evidence type="ECO:0000256" key="6">
    <source>
        <dbReference type="ARBA" id="ARBA00023065"/>
    </source>
</evidence>